<organism evidence="1 2">
    <name type="scientific">Cetraspora pellucida</name>
    <dbReference type="NCBI Taxonomy" id="1433469"/>
    <lineage>
        <taxon>Eukaryota</taxon>
        <taxon>Fungi</taxon>
        <taxon>Fungi incertae sedis</taxon>
        <taxon>Mucoromycota</taxon>
        <taxon>Glomeromycotina</taxon>
        <taxon>Glomeromycetes</taxon>
        <taxon>Diversisporales</taxon>
        <taxon>Gigasporaceae</taxon>
        <taxon>Cetraspora</taxon>
    </lineage>
</organism>
<reference evidence="1" key="1">
    <citation type="submission" date="2021-06" db="EMBL/GenBank/DDBJ databases">
        <authorList>
            <person name="Kallberg Y."/>
            <person name="Tangrot J."/>
            <person name="Rosling A."/>
        </authorList>
    </citation>
    <scope>NUCLEOTIDE SEQUENCE</scope>
    <source>
        <strain evidence="1">28 12/20/2015</strain>
    </source>
</reference>
<dbReference type="Proteomes" id="UP000789366">
    <property type="component" value="Unassembled WGS sequence"/>
</dbReference>
<name>A0ACA9M2D4_9GLOM</name>
<evidence type="ECO:0000313" key="1">
    <source>
        <dbReference type="EMBL" id="CAG8565928.1"/>
    </source>
</evidence>
<evidence type="ECO:0000313" key="2">
    <source>
        <dbReference type="Proteomes" id="UP000789366"/>
    </source>
</evidence>
<sequence length="84" mass="9807">MSNSKKEAKELPCLFKFLVEDYSRIVNKVDVLVKYLPKLSLFHDSLKDYSVCQKHYNNIISKNFFLEQLEKTGDSAVFASEKKK</sequence>
<keyword evidence="2" id="KW-1185">Reference proteome</keyword>
<protein>
    <submittedName>
        <fullName evidence="1">6571_t:CDS:1</fullName>
    </submittedName>
</protein>
<gene>
    <name evidence="1" type="ORF">SPELUC_LOCUS5797</name>
</gene>
<accession>A0ACA9M2D4</accession>
<dbReference type="EMBL" id="CAJVPW010006198">
    <property type="protein sequence ID" value="CAG8565928.1"/>
    <property type="molecule type" value="Genomic_DNA"/>
</dbReference>
<proteinExistence type="predicted"/>
<comment type="caution">
    <text evidence="1">The sequence shown here is derived from an EMBL/GenBank/DDBJ whole genome shotgun (WGS) entry which is preliminary data.</text>
</comment>